<dbReference type="EMBL" id="JAUUTY010000001">
    <property type="protein sequence ID" value="KAK1692262.1"/>
    <property type="molecule type" value="Genomic_DNA"/>
</dbReference>
<dbReference type="Proteomes" id="UP001231189">
    <property type="component" value="Unassembled WGS sequence"/>
</dbReference>
<sequence length="111" mass="12702">MMSNAWGKPDAESSEIQNFKREVGQFCDQLLCKQKEQQALHYELHKNITLQRRVTFGQAEQIQAIKLENAKLKKQLAEAQGASSSLASASTELENLHYKKSSDRQRLKIVR</sequence>
<gene>
    <name evidence="1" type="ORF">QYE76_008959</name>
</gene>
<name>A0AAD8TU96_LOLMU</name>
<comment type="caution">
    <text evidence="1">The sequence shown here is derived from an EMBL/GenBank/DDBJ whole genome shotgun (WGS) entry which is preliminary data.</text>
</comment>
<organism evidence="1 2">
    <name type="scientific">Lolium multiflorum</name>
    <name type="common">Italian ryegrass</name>
    <name type="synonym">Lolium perenne subsp. multiflorum</name>
    <dbReference type="NCBI Taxonomy" id="4521"/>
    <lineage>
        <taxon>Eukaryota</taxon>
        <taxon>Viridiplantae</taxon>
        <taxon>Streptophyta</taxon>
        <taxon>Embryophyta</taxon>
        <taxon>Tracheophyta</taxon>
        <taxon>Spermatophyta</taxon>
        <taxon>Magnoliopsida</taxon>
        <taxon>Liliopsida</taxon>
        <taxon>Poales</taxon>
        <taxon>Poaceae</taxon>
        <taxon>BOP clade</taxon>
        <taxon>Pooideae</taxon>
        <taxon>Poodae</taxon>
        <taxon>Poeae</taxon>
        <taxon>Poeae Chloroplast Group 2 (Poeae type)</taxon>
        <taxon>Loliodinae</taxon>
        <taxon>Loliinae</taxon>
        <taxon>Lolium</taxon>
    </lineage>
</organism>
<evidence type="ECO:0000313" key="2">
    <source>
        <dbReference type="Proteomes" id="UP001231189"/>
    </source>
</evidence>
<dbReference type="AlphaFoldDB" id="A0AAD8TU96"/>
<accession>A0AAD8TU96</accession>
<keyword evidence="2" id="KW-1185">Reference proteome</keyword>
<reference evidence="1" key="1">
    <citation type="submission" date="2023-07" db="EMBL/GenBank/DDBJ databases">
        <title>A chromosome-level genome assembly of Lolium multiflorum.</title>
        <authorList>
            <person name="Chen Y."/>
            <person name="Copetti D."/>
            <person name="Kolliker R."/>
            <person name="Studer B."/>
        </authorList>
    </citation>
    <scope>NUCLEOTIDE SEQUENCE</scope>
    <source>
        <strain evidence="1">02402/16</strain>
        <tissue evidence="1">Leaf</tissue>
    </source>
</reference>
<proteinExistence type="predicted"/>
<protein>
    <submittedName>
        <fullName evidence="1">Uncharacterized protein</fullName>
    </submittedName>
</protein>
<evidence type="ECO:0000313" key="1">
    <source>
        <dbReference type="EMBL" id="KAK1692262.1"/>
    </source>
</evidence>